<protein>
    <submittedName>
        <fullName evidence="3">ThiF family adenylyltransferase</fullName>
    </submittedName>
</protein>
<dbReference type="GO" id="GO:0061504">
    <property type="term" value="P:cyclic threonylcarbamoyladenosine biosynthetic process"/>
    <property type="evidence" value="ECO:0007669"/>
    <property type="project" value="TreeGrafter"/>
</dbReference>
<sequence>MQKRVSITTGEVTDELSLVMTTRQLRELRDWTLQEDDIERFAYVYCKKQDGRLLAQEIDPVPPEQCSVMESHAVRPELSVERDRLGSAMEDGLVPIMVHSHPFSQTPSFSALDDDIMESYRDWLGQLYPSIPLAFVVMGHGGMDTAIYTDPRSPKREQLGIEIIGDWGLDTPMSAPFREHRLSVDEERYDRSIRALTDDGQQQVASSTVGIVGLGGLGSMVAVQLARFGVQDFVFADPDVVERSNLPRIYGAAESDVGRSKVDVVGEHIVEANPDAEIRAYPARVQDVPEDLLSQCDVIIGAVDRLSARLYCNELAVRHLRYYIDGGVAIKTDDDEQVTDERGLIQLVAPGANACLDCLGRNDPDRLHIEEMSDEEIEADVDRGYLDENVQAPEPAITPLNGMAASAITRLFTKLVTRYTTPADYLRFDGLDDDLVAVGTHPAEGCLTCGADGELGAGERSIDAEELVSGDGELEMAMDDVQNAEPDESVVECRTISQEDIAVNRPIDNSDSAEGESNVSVDQTETPVSSEVGTGQESGEATNPREPVWGSSGQHTADRSRSAPVADRESAASRSGNALGALVPVWKAVSKRKGQLGLLLLGYVVLKKLWEQR</sequence>
<evidence type="ECO:0000256" key="1">
    <source>
        <dbReference type="SAM" id="MobiDB-lite"/>
    </source>
</evidence>
<organism evidence="3 4">
    <name type="scientific">Natronoglomus mannanivorans</name>
    <dbReference type="NCBI Taxonomy" id="2979990"/>
    <lineage>
        <taxon>Archaea</taxon>
        <taxon>Methanobacteriati</taxon>
        <taxon>Methanobacteriota</taxon>
        <taxon>Stenosarchaea group</taxon>
        <taxon>Halobacteria</taxon>
        <taxon>Halobacteriales</taxon>
        <taxon>Natrialbaceae</taxon>
        <taxon>Natronoglomus</taxon>
    </lineage>
</organism>
<dbReference type="PANTHER" id="PTHR43267">
    <property type="entry name" value="TRNA THREONYLCARBAMOYLADENOSINE DEHYDRATASE"/>
    <property type="match status" value="1"/>
</dbReference>
<proteinExistence type="predicted"/>
<dbReference type="InterPro" id="IPR000594">
    <property type="entry name" value="ThiF_NAD_FAD-bd"/>
</dbReference>
<name>A0AAP2Z327_9EURY</name>
<evidence type="ECO:0000259" key="2">
    <source>
        <dbReference type="Pfam" id="PF00899"/>
    </source>
</evidence>
<reference evidence="3" key="1">
    <citation type="submission" date="2022-09" db="EMBL/GenBank/DDBJ databases">
        <title>Enrichment on poylsaccharides allowed isolation of novel metabolic and taxonomic groups of Haloarchaea.</title>
        <authorList>
            <person name="Sorokin D.Y."/>
            <person name="Elcheninov A.G."/>
            <person name="Khizhniak T.V."/>
            <person name="Kolganova T.V."/>
            <person name="Kublanov I.V."/>
        </authorList>
    </citation>
    <scope>NUCLEOTIDE SEQUENCE</scope>
    <source>
        <strain evidence="3">AArc-xg1-1</strain>
    </source>
</reference>
<feature type="compositionally biased region" description="Polar residues" evidence="1">
    <location>
        <begin position="507"/>
        <end position="541"/>
    </location>
</feature>
<comment type="caution">
    <text evidence="3">The sequence shown here is derived from an EMBL/GenBank/DDBJ whole genome shotgun (WGS) entry which is preliminary data.</text>
</comment>
<gene>
    <name evidence="3" type="ORF">OB960_22730</name>
</gene>
<dbReference type="GO" id="GO:0008641">
    <property type="term" value="F:ubiquitin-like modifier activating enzyme activity"/>
    <property type="evidence" value="ECO:0007669"/>
    <property type="project" value="InterPro"/>
</dbReference>
<keyword evidence="3" id="KW-0548">Nucleotidyltransferase</keyword>
<feature type="domain" description="THIF-type NAD/FAD binding fold" evidence="2">
    <location>
        <begin position="189"/>
        <end position="434"/>
    </location>
</feature>
<dbReference type="GO" id="GO:0061503">
    <property type="term" value="F:tRNA threonylcarbamoyladenosine dehydratase"/>
    <property type="evidence" value="ECO:0007669"/>
    <property type="project" value="TreeGrafter"/>
</dbReference>
<dbReference type="GO" id="GO:0016779">
    <property type="term" value="F:nucleotidyltransferase activity"/>
    <property type="evidence" value="ECO:0007669"/>
    <property type="project" value="UniProtKB-KW"/>
</dbReference>
<dbReference type="PANTHER" id="PTHR43267:SF1">
    <property type="entry name" value="TRNA THREONYLCARBAMOYLADENOSINE DEHYDRATASE"/>
    <property type="match status" value="1"/>
</dbReference>
<evidence type="ECO:0000313" key="4">
    <source>
        <dbReference type="Proteomes" id="UP001321018"/>
    </source>
</evidence>
<evidence type="ECO:0000313" key="3">
    <source>
        <dbReference type="EMBL" id="MCU4744196.1"/>
    </source>
</evidence>
<dbReference type="InterPro" id="IPR045886">
    <property type="entry name" value="ThiF/MoeB/HesA"/>
</dbReference>
<feature type="region of interest" description="Disordered" evidence="1">
    <location>
        <begin position="483"/>
        <end position="577"/>
    </location>
</feature>
<feature type="compositionally biased region" description="Basic and acidic residues" evidence="1">
    <location>
        <begin position="556"/>
        <end position="571"/>
    </location>
</feature>
<dbReference type="Proteomes" id="UP001321018">
    <property type="component" value="Unassembled WGS sequence"/>
</dbReference>
<dbReference type="CDD" id="cd01483">
    <property type="entry name" value="E1_enzyme_family"/>
    <property type="match status" value="1"/>
</dbReference>
<dbReference type="RefSeq" id="WP_338006001.1">
    <property type="nucleotide sequence ID" value="NZ_JAOPKA010000023.1"/>
</dbReference>
<dbReference type="Pfam" id="PF00899">
    <property type="entry name" value="ThiF"/>
    <property type="match status" value="1"/>
</dbReference>
<dbReference type="InterPro" id="IPR035985">
    <property type="entry name" value="Ubiquitin-activating_enz"/>
</dbReference>
<dbReference type="SUPFAM" id="SSF69572">
    <property type="entry name" value="Activating enzymes of the ubiquitin-like proteins"/>
    <property type="match status" value="1"/>
</dbReference>
<accession>A0AAP2Z327</accession>
<dbReference type="Gene3D" id="3.40.50.720">
    <property type="entry name" value="NAD(P)-binding Rossmann-like Domain"/>
    <property type="match status" value="1"/>
</dbReference>
<dbReference type="AlphaFoldDB" id="A0AAP2Z327"/>
<dbReference type="EMBL" id="JAOPKA010000023">
    <property type="protein sequence ID" value="MCU4744196.1"/>
    <property type="molecule type" value="Genomic_DNA"/>
</dbReference>
<keyword evidence="3" id="KW-0808">Transferase</keyword>